<sequence length="735" mass="82024">MPEIASLYAALDEFRERSLRRLKSSFLPADDPDVDNVWTHASASELVREFVDKPDETKRGFLDKLRDQLANISRPAGQLMEELTWLHLVVASKQGYPSKRQLLDEVANIGGATGPSGSFDDVLHTGLAATGTSFFTRRPNQLWLLVHFAERWTAASAHERDSWLSDPNAFRAMVFALEGVADQTQRHALLHLVHPDSFEDTVSQYHKRKMASLAHASEDSENDDATIARVRERLAKTYGDGFSFYQSEVRELWDPEPEPTVEPMTAEPAHAESIGPNEPQVRGAWLIRGSGGERVPDWLADGTCGIGFADTFPFELVPGVSRDELRALADEAGTDTTAGGFNHELGQVWRFVNKMEIGDYVVTVNGQNVYLGVVDSGPRDVLARTRKETVRAVEWLNADAPIQRRDIAKSLQSKMKTLLTLTLITPEIDELERWVSGERLQSAAVDSAQVKLPLATAKLTQDLLLDKLWLDEVIELLEEKRQIILYGPPGTGKTYLAQALAEHLADGVGSFEIVQFHPSFTYEDFFEGYRPVLGGAGKVDFAIKSGPLRRIADAAAAAPSIPHVLIIDEINRANLAKVFGELYFLLEYREQPISLQYSDMEFTLPENLYIIGTMNTADRSIALVDAAMRRRFYFVEMSPAVAPVSEMLSRWLSARGMSDEPARLLTELNSRLGDPDAAIGPSYLMTEHILKPGRLERIWTHGIMPLLEERFYGSRDELTQFSLDSIRAAIQRSGT</sequence>
<dbReference type="PANTHER" id="PTHR37291">
    <property type="entry name" value="5-METHYLCYTOSINE-SPECIFIC RESTRICTION ENZYME B"/>
    <property type="match status" value="1"/>
</dbReference>
<dbReference type="EMBL" id="JACXZS010000007">
    <property type="protein sequence ID" value="MBD3942538.1"/>
    <property type="molecule type" value="Genomic_DNA"/>
</dbReference>
<feature type="domain" description="AAA+ ATPase" evidence="1">
    <location>
        <begin position="479"/>
        <end position="642"/>
    </location>
</feature>
<evidence type="ECO:0000259" key="1">
    <source>
        <dbReference type="SMART" id="SM00382"/>
    </source>
</evidence>
<proteinExistence type="predicted"/>
<dbReference type="InterPro" id="IPR027417">
    <property type="entry name" value="P-loop_NTPase"/>
</dbReference>
<dbReference type="SMART" id="SM00382">
    <property type="entry name" value="AAA"/>
    <property type="match status" value="1"/>
</dbReference>
<dbReference type="CDD" id="cd00009">
    <property type="entry name" value="AAA"/>
    <property type="match status" value="1"/>
</dbReference>
<dbReference type="InterPro" id="IPR052934">
    <property type="entry name" value="Methyl-DNA_Rec/Restrict_Enz"/>
</dbReference>
<organism evidence="2 3">
    <name type="scientific">Microbacterium helvum</name>
    <dbReference type="NCBI Taxonomy" id="2773713"/>
    <lineage>
        <taxon>Bacteria</taxon>
        <taxon>Bacillati</taxon>
        <taxon>Actinomycetota</taxon>
        <taxon>Actinomycetes</taxon>
        <taxon>Micrococcales</taxon>
        <taxon>Microbacteriaceae</taxon>
        <taxon>Microbacterium</taxon>
    </lineage>
</organism>
<accession>A0ABR8NRD1</accession>
<dbReference type="Proteomes" id="UP000598426">
    <property type="component" value="Unassembled WGS sequence"/>
</dbReference>
<dbReference type="PANTHER" id="PTHR37291:SF1">
    <property type="entry name" value="TYPE IV METHYL-DIRECTED RESTRICTION ENZYME ECOKMCRB SUBUNIT"/>
    <property type="match status" value="1"/>
</dbReference>
<comment type="caution">
    <text evidence="2">The sequence shown here is derived from an EMBL/GenBank/DDBJ whole genome shotgun (WGS) entry which is preliminary data.</text>
</comment>
<protein>
    <submittedName>
        <fullName evidence="2">AAA family ATPase</fullName>
    </submittedName>
</protein>
<dbReference type="Pfam" id="PF07728">
    <property type="entry name" value="AAA_5"/>
    <property type="match status" value="1"/>
</dbReference>
<dbReference type="InterPro" id="IPR011704">
    <property type="entry name" value="ATPase_dyneun-rel_AAA"/>
</dbReference>
<reference evidence="2 3" key="1">
    <citation type="submission" date="2020-09" db="EMBL/GenBank/DDBJ databases">
        <title>Isolation and identification of active actinomycetes.</title>
        <authorList>
            <person name="Li X."/>
        </authorList>
    </citation>
    <scope>NUCLEOTIDE SEQUENCE [LARGE SCALE GENOMIC DNA]</scope>
    <source>
        <strain evidence="2 3">NEAU-LLC</strain>
    </source>
</reference>
<keyword evidence="3" id="KW-1185">Reference proteome</keyword>
<dbReference type="InterPro" id="IPR003593">
    <property type="entry name" value="AAA+_ATPase"/>
</dbReference>
<gene>
    <name evidence="2" type="ORF">IF188_12600</name>
</gene>
<name>A0ABR8NRD1_9MICO</name>
<dbReference type="RefSeq" id="WP_191172150.1">
    <property type="nucleotide sequence ID" value="NZ_JACXZS010000007.1"/>
</dbReference>
<evidence type="ECO:0000313" key="2">
    <source>
        <dbReference type="EMBL" id="MBD3942538.1"/>
    </source>
</evidence>
<evidence type="ECO:0000313" key="3">
    <source>
        <dbReference type="Proteomes" id="UP000598426"/>
    </source>
</evidence>
<dbReference type="SUPFAM" id="SSF52540">
    <property type="entry name" value="P-loop containing nucleoside triphosphate hydrolases"/>
    <property type="match status" value="1"/>
</dbReference>
<dbReference type="Gene3D" id="3.40.50.300">
    <property type="entry name" value="P-loop containing nucleotide triphosphate hydrolases"/>
    <property type="match status" value="1"/>
</dbReference>